<feature type="compositionally biased region" description="Polar residues" evidence="2">
    <location>
        <begin position="197"/>
        <end position="212"/>
    </location>
</feature>
<evidence type="ECO:0000256" key="2">
    <source>
        <dbReference type="SAM" id="MobiDB-lite"/>
    </source>
</evidence>
<keyword evidence="3" id="KW-0812">Transmembrane</keyword>
<feature type="coiled-coil region" evidence="1">
    <location>
        <begin position="15"/>
        <end position="42"/>
    </location>
</feature>
<dbReference type="PANTHER" id="PTHR22166:SF12">
    <property type="entry name" value="ENDOPLASMIC RETICULUM JUNCTION FORMATION PROTEIN LUNAPARK"/>
    <property type="match status" value="1"/>
</dbReference>
<evidence type="ECO:0000313" key="5">
    <source>
        <dbReference type="Proteomes" id="UP001061958"/>
    </source>
</evidence>
<feature type="transmembrane region" description="Helical" evidence="3">
    <location>
        <begin position="55"/>
        <end position="74"/>
    </location>
</feature>
<keyword evidence="3" id="KW-0472">Membrane</keyword>
<proteinExistence type="predicted"/>
<dbReference type="GO" id="GO:0071786">
    <property type="term" value="P:endoplasmic reticulum tubular network organization"/>
    <property type="evidence" value="ECO:0007669"/>
    <property type="project" value="InterPro"/>
</dbReference>
<keyword evidence="1" id="KW-0175">Coiled coil</keyword>
<accession>A0A9C7PXI9</accession>
<dbReference type="InterPro" id="IPR040115">
    <property type="entry name" value="Lnp"/>
</dbReference>
<keyword evidence="5" id="KW-1185">Reference proteome</keyword>
<feature type="transmembrane region" description="Helical" evidence="3">
    <location>
        <begin position="80"/>
        <end position="98"/>
    </location>
</feature>
<dbReference type="OrthoDB" id="10409800at2759"/>
<reference evidence="4" key="2">
    <citation type="submission" date="2022-01" db="EMBL/GenBank/DDBJ databases">
        <authorList>
            <person name="Hirooka S."/>
            <person name="Miyagishima S.Y."/>
        </authorList>
    </citation>
    <scope>NUCLEOTIDE SEQUENCE</scope>
    <source>
        <strain evidence="4">NBRC 102759</strain>
    </source>
</reference>
<gene>
    <name evidence="4" type="ORF">GpartN1_g4379.t1</name>
</gene>
<feature type="compositionally biased region" description="Basic and acidic residues" evidence="2">
    <location>
        <begin position="154"/>
        <end position="164"/>
    </location>
</feature>
<dbReference type="Proteomes" id="UP001061958">
    <property type="component" value="Unassembled WGS sequence"/>
</dbReference>
<evidence type="ECO:0000313" key="4">
    <source>
        <dbReference type="EMBL" id="GJQ12588.1"/>
    </source>
</evidence>
<reference evidence="4" key="1">
    <citation type="journal article" date="2022" name="Proc. Natl. Acad. Sci. U.S.A.">
        <title>Life cycle and functional genomics of the unicellular red alga Galdieria for elucidating algal and plant evolution and industrial use.</title>
        <authorList>
            <person name="Hirooka S."/>
            <person name="Itabashi T."/>
            <person name="Ichinose T.M."/>
            <person name="Onuma R."/>
            <person name="Fujiwara T."/>
            <person name="Yamashita S."/>
            <person name="Jong L.W."/>
            <person name="Tomita R."/>
            <person name="Iwane A.H."/>
            <person name="Miyagishima S.Y."/>
        </authorList>
    </citation>
    <scope>NUCLEOTIDE SEQUENCE</scope>
    <source>
        <strain evidence="4">NBRC 102759</strain>
    </source>
</reference>
<organism evidence="4 5">
    <name type="scientific">Galdieria partita</name>
    <dbReference type="NCBI Taxonomy" id="83374"/>
    <lineage>
        <taxon>Eukaryota</taxon>
        <taxon>Rhodophyta</taxon>
        <taxon>Bangiophyceae</taxon>
        <taxon>Galdieriales</taxon>
        <taxon>Galdieriaceae</taxon>
        <taxon>Galdieria</taxon>
    </lineage>
</organism>
<dbReference type="PANTHER" id="PTHR22166">
    <property type="entry name" value="ENDOPLASMIC RETICULUM JUNCTION FORMATION PROTEIN LUNAPARK"/>
    <property type="match status" value="1"/>
</dbReference>
<evidence type="ECO:0000256" key="1">
    <source>
        <dbReference type="SAM" id="Coils"/>
    </source>
</evidence>
<feature type="coiled-coil region" evidence="1">
    <location>
        <begin position="275"/>
        <end position="309"/>
    </location>
</feature>
<protein>
    <submittedName>
        <fullName evidence="4">Uncharacterized protein</fullName>
    </submittedName>
</protein>
<evidence type="ECO:0000256" key="3">
    <source>
        <dbReference type="SAM" id="Phobius"/>
    </source>
</evidence>
<dbReference type="AlphaFoldDB" id="A0A9C7PXI9"/>
<comment type="caution">
    <text evidence="4">The sequence shown here is derived from an EMBL/GenBank/DDBJ whole genome shotgun (WGS) entry which is preliminary data.</text>
</comment>
<dbReference type="EMBL" id="BQMJ01000035">
    <property type="protein sequence ID" value="GJQ12588.1"/>
    <property type="molecule type" value="Genomic_DNA"/>
</dbReference>
<name>A0A9C7PXI9_9RHOD</name>
<dbReference type="GO" id="GO:0071782">
    <property type="term" value="C:endoplasmic reticulum tubular network"/>
    <property type="evidence" value="ECO:0007669"/>
    <property type="project" value="TreeGrafter"/>
</dbReference>
<feature type="region of interest" description="Disordered" evidence="2">
    <location>
        <begin position="154"/>
        <end position="219"/>
    </location>
</feature>
<sequence>MVNWWQSVLYGRRSSDRSIEKLEHIESEIQNVEQQVKSILESLGIVSRNCTKGQVLVSCLFVSSLFLTVAYSRVLLFRRATWLCIMLLALIYIFRRVYASWIGYNARRYRLKLAKLKTRKVHLLEELKHKNDFYKVFDVLKRFDENYKSLQDKPYNHQSAKLEEESTSIVSESRQKMEHPKSASVDNTPEKVHDSVSTEISRSHSSQDGSNNDVHELFGSSSQHPIQQDFFKRQQPEKVDSTDTARQTNSCRSILQSWFGSLVYWMVYSLSGEHSIQLEEQLEVLRETLELEKMKRKKLEAELRRIITKQNLVSSERAPEVLNETAVKENSDMD</sequence>
<keyword evidence="3" id="KW-1133">Transmembrane helix</keyword>